<sequence>METFNRQKTEFSIVELDLSSYIYLLISLSVGKTIAAII</sequence>
<dbReference type="EMBL" id="CABWMC010000029">
    <property type="protein sequence ID" value="VXC54645.1"/>
    <property type="molecule type" value="Genomic_DNA"/>
</dbReference>
<dbReference type="Proteomes" id="UP000437562">
    <property type="component" value="Unassembled WGS sequence"/>
</dbReference>
<reference evidence="1 2" key="1">
    <citation type="submission" date="2019-10" db="EMBL/GenBank/DDBJ databases">
        <authorList>
            <person name="Karimi E."/>
        </authorList>
    </citation>
    <scope>NUCLEOTIDE SEQUENCE [LARGE SCALE GENOMIC DNA]</scope>
    <source>
        <strain evidence="1">Bacillus sp. 71</strain>
    </source>
</reference>
<evidence type="ECO:0000313" key="2">
    <source>
        <dbReference type="Proteomes" id="UP000437562"/>
    </source>
</evidence>
<accession>A0A653ZHB5</accession>
<gene>
    <name evidence="1" type="ORF">BACI71_40153</name>
</gene>
<protein>
    <submittedName>
        <fullName evidence="1">Uncharacterized protein</fullName>
    </submittedName>
</protein>
<organism evidence="1 2">
    <name type="scientific">Bacillus mycoides</name>
    <dbReference type="NCBI Taxonomy" id="1405"/>
    <lineage>
        <taxon>Bacteria</taxon>
        <taxon>Bacillati</taxon>
        <taxon>Bacillota</taxon>
        <taxon>Bacilli</taxon>
        <taxon>Bacillales</taxon>
        <taxon>Bacillaceae</taxon>
        <taxon>Bacillus</taxon>
        <taxon>Bacillus cereus group</taxon>
    </lineage>
</organism>
<evidence type="ECO:0000313" key="1">
    <source>
        <dbReference type="EMBL" id="VXC54645.1"/>
    </source>
</evidence>
<name>A0A653ZHB5_BACMY</name>
<dbReference type="AlphaFoldDB" id="A0A653ZHB5"/>
<proteinExistence type="predicted"/>